<evidence type="ECO:0000313" key="1">
    <source>
        <dbReference type="EMBL" id="CAK9185860.1"/>
    </source>
</evidence>
<comment type="caution">
    <text evidence="1">The sequence shown here is derived from an EMBL/GenBank/DDBJ whole genome shotgun (WGS) entry which is preliminary data.</text>
</comment>
<dbReference type="AlphaFoldDB" id="A0ABC8UXP4"/>
<organism evidence="1 2">
    <name type="scientific">Ilex paraguariensis</name>
    <name type="common">yerba mate</name>
    <dbReference type="NCBI Taxonomy" id="185542"/>
    <lineage>
        <taxon>Eukaryota</taxon>
        <taxon>Viridiplantae</taxon>
        <taxon>Streptophyta</taxon>
        <taxon>Embryophyta</taxon>
        <taxon>Tracheophyta</taxon>
        <taxon>Spermatophyta</taxon>
        <taxon>Magnoliopsida</taxon>
        <taxon>eudicotyledons</taxon>
        <taxon>Gunneridae</taxon>
        <taxon>Pentapetalae</taxon>
        <taxon>asterids</taxon>
        <taxon>campanulids</taxon>
        <taxon>Aquifoliales</taxon>
        <taxon>Aquifoliaceae</taxon>
        <taxon>Ilex</taxon>
    </lineage>
</organism>
<accession>A0ABC8UXP4</accession>
<dbReference type="Proteomes" id="UP001642360">
    <property type="component" value="Unassembled WGS sequence"/>
</dbReference>
<proteinExistence type="predicted"/>
<dbReference type="EMBL" id="CAUOFW020009457">
    <property type="protein sequence ID" value="CAK9185860.1"/>
    <property type="molecule type" value="Genomic_DNA"/>
</dbReference>
<protein>
    <submittedName>
        <fullName evidence="1">Uncharacterized protein</fullName>
    </submittedName>
</protein>
<reference evidence="1 2" key="1">
    <citation type="submission" date="2024-02" db="EMBL/GenBank/DDBJ databases">
        <authorList>
            <person name="Vignale AGUSTIN F."/>
            <person name="Sosa J E."/>
            <person name="Modenutti C."/>
        </authorList>
    </citation>
    <scope>NUCLEOTIDE SEQUENCE [LARGE SCALE GENOMIC DNA]</scope>
</reference>
<name>A0ABC8UXP4_9AQUA</name>
<keyword evidence="2" id="KW-1185">Reference proteome</keyword>
<evidence type="ECO:0000313" key="2">
    <source>
        <dbReference type="Proteomes" id="UP001642360"/>
    </source>
</evidence>
<gene>
    <name evidence="1" type="ORF">ILEXP_LOCUS56308</name>
</gene>
<sequence length="221" mass="25175">MASTPEHVLPTLAAKDMASVHCLGCSPYYYRYLRKNDSTLYYQSNITPKLPLLFSPVLNRWKGYSVCSPPPESHCAITDVISHSRFIGARFLALKMVKQGFCDGEFIGRARVPMEVMGLMLEEFVDEYATPKLPLLFSPVLNRWKGYSVCSPPPESHCAITDVISHSRFIGARFLALKMALVPGLKRHYYSIAINYRKYELEERILLNLHKNKQTDGLTLR</sequence>